<reference evidence="1 2" key="1">
    <citation type="submission" date="2016-10" db="EMBL/GenBank/DDBJ databases">
        <authorList>
            <person name="de Groot N.N."/>
        </authorList>
    </citation>
    <scope>NUCLEOTIDE SEQUENCE [LARGE SCALE GENOMIC DNA]</scope>
    <source>
        <strain evidence="1 2">DSM 21650</strain>
    </source>
</reference>
<dbReference type="EMBL" id="FNQE01000040">
    <property type="protein sequence ID" value="SDZ34891.1"/>
    <property type="molecule type" value="Genomic_DNA"/>
</dbReference>
<organism evidence="1 2">
    <name type="scientific">Proteiniborus ethanoligenes</name>
    <dbReference type="NCBI Taxonomy" id="415015"/>
    <lineage>
        <taxon>Bacteria</taxon>
        <taxon>Bacillati</taxon>
        <taxon>Bacillota</taxon>
        <taxon>Clostridia</taxon>
        <taxon>Eubacteriales</taxon>
        <taxon>Proteiniborus</taxon>
    </lineage>
</organism>
<dbReference type="AlphaFoldDB" id="A0A1H3SBH5"/>
<dbReference type="OrthoDB" id="9780343at2"/>
<dbReference type="Proteomes" id="UP000198625">
    <property type="component" value="Unassembled WGS sequence"/>
</dbReference>
<sequence length="225" mass="26629">MEVDALYDKKVKCPICSKEFITKKMRTSRIRIDRVDGDFMNYYKSENPTKYHVFVCPKCGYAAMESNFNNIRPFEKEIIKENVSSKWREREYSGVRTDEEAIQCYMLAFYCGQLLNLKKLDLGNIALKIAWLYRGKNEEEERRFIQNALELFEQAFYTENLSDTSMDEINIGYLIGELYRRLGNKKEAVLWFGKTVSNPLIKTNPRIEKMTREQWLLAKENENGE</sequence>
<accession>A0A1H3SBH5</accession>
<proteinExistence type="predicted"/>
<name>A0A1H3SBH5_9FIRM</name>
<dbReference type="RefSeq" id="WP_091732618.1">
    <property type="nucleotide sequence ID" value="NZ_FNQE01000040.1"/>
</dbReference>
<protein>
    <recommendedName>
        <fullName evidence="3">DUF2225 domain-containing protein</fullName>
    </recommendedName>
</protein>
<evidence type="ECO:0000313" key="2">
    <source>
        <dbReference type="Proteomes" id="UP000198625"/>
    </source>
</evidence>
<gene>
    <name evidence="1" type="ORF">SAMN05660462_02799</name>
</gene>
<dbReference type="Pfam" id="PF09986">
    <property type="entry name" value="DUF2225"/>
    <property type="match status" value="1"/>
</dbReference>
<dbReference type="STRING" id="415015.SAMN05660462_02799"/>
<evidence type="ECO:0008006" key="3">
    <source>
        <dbReference type="Google" id="ProtNLM"/>
    </source>
</evidence>
<keyword evidence="2" id="KW-1185">Reference proteome</keyword>
<dbReference type="InterPro" id="IPR018708">
    <property type="entry name" value="DUF2225"/>
</dbReference>
<evidence type="ECO:0000313" key="1">
    <source>
        <dbReference type="EMBL" id="SDZ34891.1"/>
    </source>
</evidence>